<feature type="transmembrane region" description="Helical" evidence="11">
    <location>
        <begin position="91"/>
        <end position="115"/>
    </location>
</feature>
<evidence type="ECO:0000256" key="3">
    <source>
        <dbReference type="ARBA" id="ARBA00004919"/>
    </source>
</evidence>
<comment type="catalytic activity">
    <reaction evidence="10 11">
        <text>heme b + (2E,6E)-farnesyl diphosphate + H2O = Fe(II)-heme o + diphosphate</text>
        <dbReference type="Rhea" id="RHEA:28070"/>
        <dbReference type="ChEBI" id="CHEBI:15377"/>
        <dbReference type="ChEBI" id="CHEBI:33019"/>
        <dbReference type="ChEBI" id="CHEBI:60344"/>
        <dbReference type="ChEBI" id="CHEBI:60530"/>
        <dbReference type="ChEBI" id="CHEBI:175763"/>
        <dbReference type="EC" id="2.5.1.141"/>
    </reaction>
</comment>
<feature type="transmembrane region" description="Helical" evidence="11">
    <location>
        <begin position="331"/>
        <end position="355"/>
    </location>
</feature>
<evidence type="ECO:0000256" key="9">
    <source>
        <dbReference type="ARBA" id="ARBA00023136"/>
    </source>
</evidence>
<evidence type="ECO:0000256" key="4">
    <source>
        <dbReference type="ARBA" id="ARBA00010223"/>
    </source>
</evidence>
<dbReference type="InterPro" id="IPR006369">
    <property type="entry name" value="Protohaem_IX_farnesylTrfase"/>
</dbReference>
<evidence type="ECO:0000256" key="12">
    <source>
        <dbReference type="SAM" id="MobiDB-lite"/>
    </source>
</evidence>
<gene>
    <name evidence="13" type="primary">cyoE</name>
    <name evidence="11" type="synonym">ctaB</name>
    <name evidence="13" type="ORF">ACFQQG_09920</name>
</gene>
<accession>A0ABD5W092</accession>
<keyword evidence="6 11" id="KW-0812">Transmembrane</keyword>
<dbReference type="Proteomes" id="UP001596445">
    <property type="component" value="Unassembled WGS sequence"/>
</dbReference>
<evidence type="ECO:0000256" key="8">
    <source>
        <dbReference type="ARBA" id="ARBA00023133"/>
    </source>
</evidence>
<feature type="transmembrane region" description="Helical" evidence="11">
    <location>
        <begin position="277"/>
        <end position="303"/>
    </location>
</feature>
<proteinExistence type="inferred from homology"/>
<evidence type="ECO:0000256" key="1">
    <source>
        <dbReference type="ARBA" id="ARBA00004019"/>
    </source>
</evidence>
<dbReference type="GO" id="GO:0008495">
    <property type="term" value="F:protoheme IX farnesyltransferase activity"/>
    <property type="evidence" value="ECO:0007669"/>
    <property type="project" value="UniProtKB-UniRule"/>
</dbReference>
<feature type="transmembrane region" description="Helical" evidence="11">
    <location>
        <begin position="12"/>
        <end position="35"/>
    </location>
</feature>
<feature type="transmembrane region" description="Helical" evidence="11">
    <location>
        <begin position="392"/>
        <end position="415"/>
    </location>
</feature>
<dbReference type="RefSeq" id="WP_382185354.1">
    <property type="nucleotide sequence ID" value="NZ_JBHSZI010000001.1"/>
</dbReference>
<evidence type="ECO:0000313" key="14">
    <source>
        <dbReference type="Proteomes" id="UP001596445"/>
    </source>
</evidence>
<comment type="function">
    <text evidence="1 11">Converts heme B (protoheme IX) to heme O by substitution of the vinyl group on carbon 2 of heme B porphyrin ring with a hydroxyethyl farnesyl side group.</text>
</comment>
<dbReference type="PANTHER" id="PTHR43448">
    <property type="entry name" value="PROTOHEME IX FARNESYLTRANSFERASE, MITOCHONDRIAL"/>
    <property type="match status" value="1"/>
</dbReference>
<evidence type="ECO:0000256" key="10">
    <source>
        <dbReference type="ARBA" id="ARBA00047690"/>
    </source>
</evidence>
<keyword evidence="14" id="KW-1185">Reference proteome</keyword>
<dbReference type="NCBIfam" id="TIGR01473">
    <property type="entry name" value="cyoE_ctaB"/>
    <property type="match status" value="1"/>
</dbReference>
<comment type="similarity">
    <text evidence="11">Belongs to the UbiA prenyltransferase family. Protoheme IX farnesyltransferase subfamily.</text>
</comment>
<evidence type="ECO:0000313" key="13">
    <source>
        <dbReference type="EMBL" id="MFC7058437.1"/>
    </source>
</evidence>
<dbReference type="Gene3D" id="1.10.357.140">
    <property type="entry name" value="UbiA prenyltransferase"/>
    <property type="match status" value="1"/>
</dbReference>
<dbReference type="AlphaFoldDB" id="A0ABD5W092"/>
<dbReference type="NCBIfam" id="NF003349">
    <property type="entry name" value="PRK04375.1-2"/>
    <property type="match status" value="1"/>
</dbReference>
<keyword evidence="9 11" id="KW-0472">Membrane</keyword>
<evidence type="ECO:0000256" key="6">
    <source>
        <dbReference type="ARBA" id="ARBA00022692"/>
    </source>
</evidence>
<feature type="transmembrane region" description="Helical" evidence="11">
    <location>
        <begin position="421"/>
        <end position="440"/>
    </location>
</feature>
<name>A0ABD5W092_9EURY</name>
<dbReference type="InterPro" id="IPR044878">
    <property type="entry name" value="UbiA_sf"/>
</dbReference>
<comment type="caution">
    <text evidence="11">Lacks conserved residue(s) required for the propagation of feature annotation.</text>
</comment>
<dbReference type="CDD" id="cd13957">
    <property type="entry name" value="PT_UbiA_Cox10"/>
    <property type="match status" value="1"/>
</dbReference>
<keyword evidence="8 11" id="KW-0350">Heme biosynthesis</keyword>
<keyword evidence="5 11" id="KW-0808">Transferase</keyword>
<dbReference type="GO" id="GO:0005886">
    <property type="term" value="C:plasma membrane"/>
    <property type="evidence" value="ECO:0007669"/>
    <property type="project" value="UniProtKB-SubCell"/>
</dbReference>
<feature type="compositionally biased region" description="Polar residues" evidence="12">
    <location>
        <begin position="148"/>
        <end position="161"/>
    </location>
</feature>
<reference evidence="13 14" key="1">
    <citation type="journal article" date="2019" name="Int. J. Syst. Evol. Microbiol.">
        <title>The Global Catalogue of Microorganisms (GCM) 10K type strain sequencing project: providing services to taxonomists for standard genome sequencing and annotation.</title>
        <authorList>
            <consortium name="The Broad Institute Genomics Platform"/>
            <consortium name="The Broad Institute Genome Sequencing Center for Infectious Disease"/>
            <person name="Wu L."/>
            <person name="Ma J."/>
        </authorList>
    </citation>
    <scope>NUCLEOTIDE SEQUENCE [LARGE SCALE GENOMIC DNA]</scope>
    <source>
        <strain evidence="13 14">JCM 30072</strain>
    </source>
</reference>
<comment type="miscellaneous">
    <text evidence="11">Carbon 2 of the heme B porphyrin ring is defined according to the Fischer nomenclature.</text>
</comment>
<feature type="transmembrane region" description="Helical" evidence="11">
    <location>
        <begin position="55"/>
        <end position="79"/>
    </location>
</feature>
<sequence length="465" mass="48480">MSLSTLTKRQFETVLAVTTLAVYVLIATGATLASTGTTACSQWPLCVPAGGITPAFLLVFGHRALTALVGLLLVVTVLAGLSLSLDWRARIALYSVALAFPVQVLLGALVVLADLPAVAELHLALGTGVFVLLLTALAWTLEDETADQESAVSGEETTNADSPGDTAVQAAQPEPETVTVEARARAYLELTKPRLMWLLCLLALAGMALATTTGTWPSGVEVAATLAGGILAIGASGTFNHLYERDRDRKMERTAERPVATSEIPPRNAAAFGFLQLGLSLGIVLTFVNAAAAALTLAAVFYYSVVYTVVLKPNTSWNIAIGGGAGALPALIGWAAVTGGVGLGGLLLAGLVVVWTPPHFYNLAIVYRDDYARAGYPMFPVVAGVSAARRRILLTLGATLLVTVALVVWTPLAWLFTAGSILAGALFSGVPSPNVGSGLATRRCKRFLSRLRILVSSSVQSSSKR</sequence>
<feature type="transmembrane region" description="Helical" evidence="11">
    <location>
        <begin position="222"/>
        <end position="243"/>
    </location>
</feature>
<comment type="subcellular location">
    <subcellularLocation>
        <location evidence="2 11">Cell membrane</location>
        <topology evidence="2 11">Multi-pass membrane protein</topology>
    </subcellularLocation>
</comment>
<dbReference type="HAMAP" id="MF_00154">
    <property type="entry name" value="CyoE_CtaB"/>
    <property type="match status" value="1"/>
</dbReference>
<dbReference type="EC" id="2.5.1.141" evidence="11"/>
<evidence type="ECO:0000256" key="2">
    <source>
        <dbReference type="ARBA" id="ARBA00004651"/>
    </source>
</evidence>
<comment type="similarity">
    <text evidence="4">In the C-terminal section; belongs to the UbiA prenyltransferase family. Protoheme IX farnesyltransferase subfamily.</text>
</comment>
<feature type="transmembrane region" description="Helical" evidence="11">
    <location>
        <begin position="195"/>
        <end position="216"/>
    </location>
</feature>
<dbReference type="Pfam" id="PF01040">
    <property type="entry name" value="UbiA"/>
    <property type="match status" value="1"/>
</dbReference>
<dbReference type="EMBL" id="JBHSZI010000001">
    <property type="protein sequence ID" value="MFC7058437.1"/>
    <property type="molecule type" value="Genomic_DNA"/>
</dbReference>
<keyword evidence="11" id="KW-1003">Cell membrane</keyword>
<feature type="transmembrane region" description="Helical" evidence="11">
    <location>
        <begin position="121"/>
        <end position="141"/>
    </location>
</feature>
<keyword evidence="7 11" id="KW-1133">Transmembrane helix</keyword>
<dbReference type="GO" id="GO:0048034">
    <property type="term" value="P:heme O biosynthetic process"/>
    <property type="evidence" value="ECO:0007669"/>
    <property type="project" value="UniProtKB-UniRule"/>
</dbReference>
<dbReference type="PANTHER" id="PTHR43448:SF2">
    <property type="entry name" value="PROTOHEME IX FARNESYLTRANSFERASE, MITOCHONDRIAL"/>
    <property type="match status" value="1"/>
</dbReference>
<protein>
    <recommendedName>
        <fullName evidence="11">Protoheme IX farnesyltransferase</fullName>
        <ecNumber evidence="11">2.5.1.141</ecNumber>
    </recommendedName>
    <alternativeName>
        <fullName evidence="11">Heme B farnesyltransferase</fullName>
    </alternativeName>
    <alternativeName>
        <fullName evidence="11">Heme O synthase</fullName>
    </alternativeName>
</protein>
<comment type="caution">
    <text evidence="13">The sequence shown here is derived from an EMBL/GenBank/DDBJ whole genome shotgun (WGS) entry which is preliminary data.</text>
</comment>
<dbReference type="InterPro" id="IPR000537">
    <property type="entry name" value="UbiA_prenyltransferase"/>
</dbReference>
<evidence type="ECO:0000256" key="7">
    <source>
        <dbReference type="ARBA" id="ARBA00022989"/>
    </source>
</evidence>
<organism evidence="13 14">
    <name type="scientific">Halovenus salina</name>
    <dbReference type="NCBI Taxonomy" id="1510225"/>
    <lineage>
        <taxon>Archaea</taxon>
        <taxon>Methanobacteriati</taxon>
        <taxon>Methanobacteriota</taxon>
        <taxon>Stenosarchaea group</taxon>
        <taxon>Halobacteria</taxon>
        <taxon>Halobacteriales</taxon>
        <taxon>Haloarculaceae</taxon>
        <taxon>Halovenus</taxon>
    </lineage>
</organism>
<feature type="region of interest" description="Disordered" evidence="12">
    <location>
        <begin position="148"/>
        <end position="176"/>
    </location>
</feature>
<evidence type="ECO:0000256" key="5">
    <source>
        <dbReference type="ARBA" id="ARBA00022679"/>
    </source>
</evidence>
<comment type="pathway">
    <text evidence="3 11">Porphyrin-containing compound metabolism; heme O biosynthesis; heme O from protoheme: step 1/1.</text>
</comment>
<evidence type="ECO:0000256" key="11">
    <source>
        <dbReference type="HAMAP-Rule" id="MF_00154"/>
    </source>
</evidence>